<dbReference type="AlphaFoldDB" id="A0A396RSS3"/>
<dbReference type="InterPro" id="IPR029063">
    <property type="entry name" value="SAM-dependent_MTases_sf"/>
</dbReference>
<keyword evidence="7" id="KW-1185">Reference proteome</keyword>
<feature type="signal peptide" evidence="4">
    <location>
        <begin position="1"/>
        <end position="27"/>
    </location>
</feature>
<dbReference type="PANTHER" id="PTHR13610">
    <property type="entry name" value="METHYLTRANSFERASE DOMAIN-CONTAINING PROTEIN"/>
    <property type="match status" value="1"/>
</dbReference>
<reference evidence="6 7" key="1">
    <citation type="submission" date="2018-08" db="EMBL/GenBank/DDBJ databases">
        <title>The multiple taxonomic identification of Sphingomonas gilva.</title>
        <authorList>
            <person name="Zhu D."/>
            <person name="Zheng S."/>
        </authorList>
    </citation>
    <scope>NUCLEOTIDE SEQUENCE [LARGE SCALE GENOMIC DNA]</scope>
    <source>
        <strain evidence="6 7">ZDH117</strain>
    </source>
</reference>
<evidence type="ECO:0000313" key="7">
    <source>
        <dbReference type="Proteomes" id="UP000266693"/>
    </source>
</evidence>
<keyword evidence="1 6" id="KW-0489">Methyltransferase</keyword>
<proteinExistence type="predicted"/>
<dbReference type="GO" id="GO:0016279">
    <property type="term" value="F:protein-lysine N-methyltransferase activity"/>
    <property type="evidence" value="ECO:0007669"/>
    <property type="project" value="InterPro"/>
</dbReference>
<dbReference type="CDD" id="cd02440">
    <property type="entry name" value="AdoMet_MTases"/>
    <property type="match status" value="1"/>
</dbReference>
<gene>
    <name evidence="6" type="ORF">D1610_08255</name>
</gene>
<keyword evidence="2 6" id="KW-0808">Transferase</keyword>
<dbReference type="PANTHER" id="PTHR13610:SF11">
    <property type="entry name" value="METHYLTRANSFERASE DOMAIN-CONTAINING PROTEIN"/>
    <property type="match status" value="1"/>
</dbReference>
<evidence type="ECO:0000256" key="4">
    <source>
        <dbReference type="SAM" id="SignalP"/>
    </source>
</evidence>
<dbReference type="GO" id="GO:0032259">
    <property type="term" value="P:methylation"/>
    <property type="evidence" value="ECO:0007669"/>
    <property type="project" value="UniProtKB-KW"/>
</dbReference>
<evidence type="ECO:0000256" key="3">
    <source>
        <dbReference type="ARBA" id="ARBA00022691"/>
    </source>
</evidence>
<dbReference type="EMBL" id="QWLV01000002">
    <property type="protein sequence ID" value="RHW18432.1"/>
    <property type="molecule type" value="Genomic_DNA"/>
</dbReference>
<dbReference type="OrthoDB" id="281208at2"/>
<dbReference type="InterPro" id="IPR026170">
    <property type="entry name" value="FAM173A/B"/>
</dbReference>
<keyword evidence="4" id="KW-0732">Signal</keyword>
<dbReference type="Gene3D" id="3.40.50.150">
    <property type="entry name" value="Vaccinia Virus protein VP39"/>
    <property type="match status" value="1"/>
</dbReference>
<name>A0A396RSS3_9SPHN</name>
<evidence type="ECO:0000256" key="1">
    <source>
        <dbReference type="ARBA" id="ARBA00022603"/>
    </source>
</evidence>
<dbReference type="InterPro" id="IPR041698">
    <property type="entry name" value="Methyltransf_25"/>
</dbReference>
<sequence length="262" mass="28134">MRRASALIAIALLAAGAIPVAAGPASAQANHDQDVPFLPTPMPAVEAMLDLAQVGPDDSLVDLGSGDGRIAIAAGRRGARALGIEIDPDLIVRARRNARDAGVAERVIFREQNLFEAPISEASVVTLYLLPDVNLRVRPRLLTELAPGSRVVSHAFDMGDWMPDAHRQVEERNVYLWIVPAIVGGEWRMTLADGGEHLLRIDQRFQRATGTLDGVAIGGPSLRGARFAFTAGGKRYRGVVSETTITPDPAADGEEGWIARRR</sequence>
<evidence type="ECO:0000259" key="5">
    <source>
        <dbReference type="Pfam" id="PF13649"/>
    </source>
</evidence>
<feature type="chain" id="PRO_5017247981" evidence="4">
    <location>
        <begin position="28"/>
        <end position="262"/>
    </location>
</feature>
<dbReference type="SUPFAM" id="SSF53335">
    <property type="entry name" value="S-adenosyl-L-methionine-dependent methyltransferases"/>
    <property type="match status" value="1"/>
</dbReference>
<dbReference type="RefSeq" id="WP_118863622.1">
    <property type="nucleotide sequence ID" value="NZ_QWLV01000002.1"/>
</dbReference>
<dbReference type="Pfam" id="PF13649">
    <property type="entry name" value="Methyltransf_25"/>
    <property type="match status" value="1"/>
</dbReference>
<dbReference type="Proteomes" id="UP000266693">
    <property type="component" value="Unassembled WGS sequence"/>
</dbReference>
<feature type="domain" description="Methyltransferase" evidence="5">
    <location>
        <begin position="61"/>
        <end position="129"/>
    </location>
</feature>
<keyword evidence="3" id="KW-0949">S-adenosyl-L-methionine</keyword>
<comment type="caution">
    <text evidence="6">The sequence shown here is derived from an EMBL/GenBank/DDBJ whole genome shotgun (WGS) entry which is preliminary data.</text>
</comment>
<accession>A0A396RSS3</accession>
<protein>
    <submittedName>
        <fullName evidence="6">Class I SAM-dependent methyltransferase</fullName>
    </submittedName>
</protein>
<evidence type="ECO:0000256" key="2">
    <source>
        <dbReference type="ARBA" id="ARBA00022679"/>
    </source>
</evidence>
<evidence type="ECO:0000313" key="6">
    <source>
        <dbReference type="EMBL" id="RHW18432.1"/>
    </source>
</evidence>
<organism evidence="6 7">
    <name type="scientific">Sphingomonas gilva</name>
    <dbReference type="NCBI Taxonomy" id="2305907"/>
    <lineage>
        <taxon>Bacteria</taxon>
        <taxon>Pseudomonadati</taxon>
        <taxon>Pseudomonadota</taxon>
        <taxon>Alphaproteobacteria</taxon>
        <taxon>Sphingomonadales</taxon>
        <taxon>Sphingomonadaceae</taxon>
        <taxon>Sphingomonas</taxon>
    </lineage>
</organism>